<dbReference type="GO" id="GO:0005509">
    <property type="term" value="F:calcium ion binding"/>
    <property type="evidence" value="ECO:0007669"/>
    <property type="project" value="InterPro"/>
</dbReference>
<dbReference type="InterPro" id="IPR011992">
    <property type="entry name" value="EF-hand-dom_pair"/>
</dbReference>
<dbReference type="PROSITE" id="PS00018">
    <property type="entry name" value="EF_HAND_1"/>
    <property type="match status" value="2"/>
</dbReference>
<gene>
    <name evidence="12" type="primary">sparcl2</name>
</gene>
<reference evidence="12" key="2">
    <citation type="submission" date="2025-08" db="UniProtKB">
        <authorList>
            <consortium name="RefSeq"/>
        </authorList>
    </citation>
    <scope>IDENTIFICATION</scope>
    <source>
        <tissue evidence="12">Blood</tissue>
    </source>
</reference>
<keyword evidence="4 8" id="KW-0732">Signal</keyword>
<evidence type="ECO:0000256" key="1">
    <source>
        <dbReference type="ARBA" id="ARBA00004498"/>
    </source>
</evidence>
<feature type="signal peptide" evidence="8">
    <location>
        <begin position="1"/>
        <end position="21"/>
    </location>
</feature>
<dbReference type="InterPro" id="IPR019577">
    <property type="entry name" value="SPARC/Testican_Ca-bd-dom"/>
</dbReference>
<dbReference type="PANTHER" id="PTHR13866:SF31">
    <property type="entry name" value="SPARC-LIKE 2"/>
    <property type="match status" value="1"/>
</dbReference>
<reference evidence="11" key="1">
    <citation type="journal article" date="2016" name="Nat. Commun.">
        <title>The channel catfish genome sequence provides insights into the evolution of scale formation in teleosts.</title>
        <authorList>
            <person name="Liu Z."/>
            <person name="Liu S."/>
            <person name="Yao J."/>
            <person name="Bao L."/>
            <person name="Zhang J."/>
            <person name="Li Y."/>
            <person name="Jiang C."/>
            <person name="Sun L."/>
            <person name="Wang R."/>
            <person name="Zhang Y."/>
            <person name="Zhou T."/>
            <person name="Zeng Q."/>
            <person name="Fu Q."/>
            <person name="Gao S."/>
            <person name="Li N."/>
            <person name="Koren S."/>
            <person name="Jiang Y."/>
            <person name="Zimin A."/>
            <person name="Xu P."/>
            <person name="Phillippy A.M."/>
            <person name="Geng X."/>
            <person name="Song L."/>
            <person name="Sun F."/>
            <person name="Li C."/>
            <person name="Wang X."/>
            <person name="Chen A."/>
            <person name="Jin Y."/>
            <person name="Yuan Z."/>
            <person name="Yang Y."/>
            <person name="Tan S."/>
            <person name="Peatman E."/>
            <person name="Lu J."/>
            <person name="Qin Z."/>
            <person name="Dunham R."/>
            <person name="Li Z."/>
            <person name="Sonstegard T."/>
            <person name="Feng J."/>
            <person name="Danzmann R.G."/>
            <person name="Schroeder S."/>
            <person name="Scheffler B."/>
            <person name="Duke M.V."/>
            <person name="Ballard L."/>
            <person name="Kucuktas H."/>
            <person name="Kaltenboeck L."/>
            <person name="Liu H."/>
            <person name="Armbruster J."/>
            <person name="Xie Y."/>
            <person name="Kirby M.L."/>
            <person name="Tian Y."/>
            <person name="Flanagan M.E."/>
            <person name="Mu W."/>
            <person name="Waldbieser G.C."/>
        </authorList>
    </citation>
    <scope>NUCLEOTIDE SEQUENCE [LARGE SCALE GENOMIC DNA]</scope>
    <source>
        <strain evidence="11">SDA103</strain>
    </source>
</reference>
<dbReference type="PROSITE" id="PS50222">
    <property type="entry name" value="EF_HAND_2"/>
    <property type="match status" value="1"/>
</dbReference>
<evidence type="ECO:0000259" key="9">
    <source>
        <dbReference type="PROSITE" id="PS50222"/>
    </source>
</evidence>
<evidence type="ECO:0000313" key="11">
    <source>
        <dbReference type="Proteomes" id="UP000221080"/>
    </source>
</evidence>
<dbReference type="GO" id="GO:0005615">
    <property type="term" value="C:extracellular space"/>
    <property type="evidence" value="ECO:0007669"/>
    <property type="project" value="TreeGrafter"/>
</dbReference>
<dbReference type="GO" id="GO:0005518">
    <property type="term" value="F:collagen binding"/>
    <property type="evidence" value="ECO:0007669"/>
    <property type="project" value="TreeGrafter"/>
</dbReference>
<dbReference type="InterPro" id="IPR002048">
    <property type="entry name" value="EF_hand_dom"/>
</dbReference>
<feature type="domain" description="EF-hand" evidence="9">
    <location>
        <begin position="165"/>
        <end position="200"/>
    </location>
</feature>
<dbReference type="GeneID" id="108261332"/>
<dbReference type="InterPro" id="IPR018247">
    <property type="entry name" value="EF_Hand_1_Ca_BS"/>
</dbReference>
<evidence type="ECO:0000256" key="2">
    <source>
        <dbReference type="ARBA" id="ARBA00022525"/>
    </source>
</evidence>
<dbReference type="PANTHER" id="PTHR13866">
    <property type="entry name" value="SPARC OSTEONECTIN"/>
    <property type="match status" value="1"/>
</dbReference>
<keyword evidence="11" id="KW-1185">Reference proteome</keyword>
<evidence type="ECO:0000256" key="3">
    <source>
        <dbReference type="ARBA" id="ARBA00022723"/>
    </source>
</evidence>
<evidence type="ECO:0000256" key="7">
    <source>
        <dbReference type="ARBA" id="ARBA00023180"/>
    </source>
</evidence>
<dbReference type="OrthoDB" id="88467at2759"/>
<keyword evidence="7" id="KW-0325">Glycoprotein</keyword>
<keyword evidence="5" id="KW-0106">Calcium</keyword>
<dbReference type="CDD" id="cd00104">
    <property type="entry name" value="KAZAL_FS"/>
    <property type="match status" value="1"/>
</dbReference>
<dbReference type="AlphaFoldDB" id="A0A979EQQ1"/>
<dbReference type="Pfam" id="PF07648">
    <property type="entry name" value="Kazal_2"/>
    <property type="match status" value="1"/>
</dbReference>
<dbReference type="SUPFAM" id="SSF100895">
    <property type="entry name" value="Kazal-type serine protease inhibitors"/>
    <property type="match status" value="1"/>
</dbReference>
<evidence type="ECO:0000256" key="5">
    <source>
        <dbReference type="ARBA" id="ARBA00022837"/>
    </source>
</evidence>
<evidence type="ECO:0000256" key="6">
    <source>
        <dbReference type="ARBA" id="ARBA00023157"/>
    </source>
</evidence>
<keyword evidence="2" id="KW-0964">Secreted</keyword>
<dbReference type="Proteomes" id="UP000221080">
    <property type="component" value="Chromosome 13"/>
</dbReference>
<dbReference type="PROSITE" id="PS51465">
    <property type="entry name" value="KAZAL_2"/>
    <property type="match status" value="1"/>
</dbReference>
<keyword evidence="3" id="KW-0479">Metal-binding</keyword>
<evidence type="ECO:0000259" key="10">
    <source>
        <dbReference type="PROSITE" id="PS51465"/>
    </source>
</evidence>
<comment type="subcellular location">
    <subcellularLocation>
        <location evidence="1">Secreted</location>
        <location evidence="1">Extracellular space</location>
        <location evidence="1">Extracellular matrix</location>
    </subcellularLocation>
</comment>
<dbReference type="CTD" id="100534809"/>
<dbReference type="GO" id="GO:0050840">
    <property type="term" value="F:extracellular matrix binding"/>
    <property type="evidence" value="ECO:0007669"/>
    <property type="project" value="TreeGrafter"/>
</dbReference>
<feature type="domain" description="Kazal-like" evidence="10">
    <location>
        <begin position="68"/>
        <end position="122"/>
    </location>
</feature>
<organism evidence="11 12">
    <name type="scientific">Ictalurus punctatus</name>
    <name type="common">Channel catfish</name>
    <name type="synonym">Silurus punctatus</name>
    <dbReference type="NCBI Taxonomy" id="7998"/>
    <lineage>
        <taxon>Eukaryota</taxon>
        <taxon>Metazoa</taxon>
        <taxon>Chordata</taxon>
        <taxon>Craniata</taxon>
        <taxon>Vertebrata</taxon>
        <taxon>Euteleostomi</taxon>
        <taxon>Actinopterygii</taxon>
        <taxon>Neopterygii</taxon>
        <taxon>Teleostei</taxon>
        <taxon>Ostariophysi</taxon>
        <taxon>Siluriformes</taxon>
        <taxon>Ictaluridae</taxon>
        <taxon>Ictalurus</taxon>
    </lineage>
</organism>
<dbReference type="SMART" id="SM00280">
    <property type="entry name" value="KAZAL"/>
    <property type="match status" value="1"/>
</dbReference>
<dbReference type="Gene3D" id="3.30.60.30">
    <property type="match status" value="1"/>
</dbReference>
<sequence>MLRHLLLLSLLMTFNFCVTLGGRARYKQKQMDNALKPYVGRVDAASLCELMKCYSPVGSQCQVVNNGNIPGPKCICPTTCPQQGDPVCSVLGKTYINDCLLHKEACRKKRRIGKAHNGPCLEVGVCSEQEFCQFPYRLLDWFLLISRMGKRFTSAYTPSCITHTARVQLAQSWFLLLDRNKNGKLSMKDLKKLHYKKIPLEHCAKKFFKSCDSNRNNKVTVSEWISCLVDRSEQWFNEYMSVKMGSRKLCDQRSTIDTQNGPV</sequence>
<dbReference type="KEGG" id="ipu:108261332"/>
<evidence type="ECO:0000313" key="12">
    <source>
        <dbReference type="RefSeq" id="XP_047009730.1"/>
    </source>
</evidence>
<proteinExistence type="predicted"/>
<dbReference type="Gene3D" id="1.10.238.10">
    <property type="entry name" value="EF-hand"/>
    <property type="match status" value="1"/>
</dbReference>
<protein>
    <submittedName>
        <fullName evidence="12">SPARC</fullName>
    </submittedName>
</protein>
<feature type="chain" id="PRO_5037432771" evidence="8">
    <location>
        <begin position="22"/>
        <end position="263"/>
    </location>
</feature>
<dbReference type="Pfam" id="PF10591">
    <property type="entry name" value="SPARC_Ca_bdg"/>
    <property type="match status" value="1"/>
</dbReference>
<evidence type="ECO:0000256" key="4">
    <source>
        <dbReference type="ARBA" id="ARBA00022729"/>
    </source>
</evidence>
<accession>A0A979EQQ1</accession>
<dbReference type="InterPro" id="IPR036058">
    <property type="entry name" value="Kazal_dom_sf"/>
</dbReference>
<keyword evidence="6" id="KW-1015">Disulfide bond</keyword>
<name>A0A979EQQ1_ICTPU</name>
<dbReference type="CDD" id="cd00252">
    <property type="entry name" value="EFh_SPARC_EC"/>
    <property type="match status" value="1"/>
</dbReference>
<dbReference type="SUPFAM" id="SSF47473">
    <property type="entry name" value="EF-hand"/>
    <property type="match status" value="1"/>
</dbReference>
<dbReference type="RefSeq" id="XP_047009730.1">
    <property type="nucleotide sequence ID" value="XM_047153774.2"/>
</dbReference>
<evidence type="ECO:0000256" key="8">
    <source>
        <dbReference type="SAM" id="SignalP"/>
    </source>
</evidence>
<dbReference type="InterPro" id="IPR002350">
    <property type="entry name" value="Kazal_dom"/>
</dbReference>